<keyword evidence="2" id="KW-1185">Reference proteome</keyword>
<comment type="caution">
    <text evidence="1">The sequence shown here is derived from an EMBL/GenBank/DDBJ whole genome shotgun (WGS) entry which is preliminary data.</text>
</comment>
<evidence type="ECO:0000313" key="1">
    <source>
        <dbReference type="EMBL" id="MBD1383138.1"/>
    </source>
</evidence>
<dbReference type="AlphaFoldDB" id="A0A926NNF6"/>
<sequence>MGNKIHSLKKRFKRIHGFELNLTNPRTFTEKMQWIKLNGNLERFSKYVDKYEVRQSIKEKIGEKHLVPLIGIYENVYDIKFESLPKSFVMKATHGCGWNIIVKDKSLIDWNKAREKMNRWVNSNYYDKTKEPNYKSLKGRVIIEELLQDPSGDLKDFRFFCFHGNPKYIQVDGDRFNNHKRDLYNLNWNKLPYKVVYPNFPKTLDKPKRLNAMISIARQLAQGFPFVRVDLYYLNNHIYFGELTFVPSNGFNRYPIEYDRLLGNLLDLNRYV</sequence>
<organism evidence="1 2">
    <name type="scientific">Metabacillus arenae</name>
    <dbReference type="NCBI Taxonomy" id="2771434"/>
    <lineage>
        <taxon>Bacteria</taxon>
        <taxon>Bacillati</taxon>
        <taxon>Bacillota</taxon>
        <taxon>Bacilli</taxon>
        <taxon>Bacillales</taxon>
        <taxon>Bacillaceae</taxon>
        <taxon>Metabacillus</taxon>
    </lineage>
</organism>
<evidence type="ECO:0000313" key="2">
    <source>
        <dbReference type="Proteomes" id="UP000626844"/>
    </source>
</evidence>
<dbReference type="Pfam" id="PF14305">
    <property type="entry name" value="ATPgrasp_TupA"/>
    <property type="match status" value="1"/>
</dbReference>
<proteinExistence type="predicted"/>
<evidence type="ECO:0008006" key="3">
    <source>
        <dbReference type="Google" id="ProtNLM"/>
    </source>
</evidence>
<gene>
    <name evidence="1" type="ORF">IC621_23345</name>
</gene>
<name>A0A926NNF6_9BACI</name>
<dbReference type="EMBL" id="JACXAI010000044">
    <property type="protein sequence ID" value="MBD1383138.1"/>
    <property type="molecule type" value="Genomic_DNA"/>
</dbReference>
<reference evidence="1" key="1">
    <citation type="submission" date="2020-09" db="EMBL/GenBank/DDBJ databases">
        <title>A novel bacterium of genus Bacillus, isolated from South China Sea.</title>
        <authorList>
            <person name="Huang H."/>
            <person name="Mo K."/>
            <person name="Hu Y."/>
        </authorList>
    </citation>
    <scope>NUCLEOTIDE SEQUENCE</scope>
    <source>
        <strain evidence="1">IB182487</strain>
    </source>
</reference>
<dbReference type="InterPro" id="IPR029465">
    <property type="entry name" value="ATPgrasp_TupA"/>
</dbReference>
<dbReference type="RefSeq" id="WP_191162005.1">
    <property type="nucleotide sequence ID" value="NZ_JACXAI010000044.1"/>
</dbReference>
<protein>
    <recommendedName>
        <fullName evidence="3">Glycosyl transferase</fullName>
    </recommendedName>
</protein>
<accession>A0A926NNF6</accession>
<dbReference type="Proteomes" id="UP000626844">
    <property type="component" value="Unassembled WGS sequence"/>
</dbReference>